<evidence type="ECO:0000256" key="3">
    <source>
        <dbReference type="ARBA" id="ARBA00022840"/>
    </source>
</evidence>
<evidence type="ECO:0000256" key="2">
    <source>
        <dbReference type="ARBA" id="ARBA00022741"/>
    </source>
</evidence>
<dbReference type="Gene3D" id="3.40.50.300">
    <property type="entry name" value="P-loop containing nucleotide triphosphate hydrolases"/>
    <property type="match status" value="2"/>
</dbReference>
<gene>
    <name evidence="5" type="ORF">MNBD_DELTA03-747</name>
</gene>
<dbReference type="GO" id="GO:0005524">
    <property type="term" value="F:ATP binding"/>
    <property type="evidence" value="ECO:0007669"/>
    <property type="project" value="UniProtKB-KW"/>
</dbReference>
<proteinExistence type="predicted"/>
<reference evidence="5" key="1">
    <citation type="submission" date="2018-06" db="EMBL/GenBank/DDBJ databases">
        <authorList>
            <person name="Zhirakovskaya E."/>
        </authorList>
    </citation>
    <scope>NUCLEOTIDE SEQUENCE</scope>
</reference>
<dbReference type="InterPro" id="IPR003593">
    <property type="entry name" value="AAA+_ATPase"/>
</dbReference>
<dbReference type="Pfam" id="PF12848">
    <property type="entry name" value="ABC_tran_Xtn"/>
    <property type="match status" value="1"/>
</dbReference>
<name>A0A3B0VAL7_9ZZZZ</name>
<feature type="domain" description="ABC transporter" evidence="4">
    <location>
        <begin position="27"/>
        <end position="277"/>
    </location>
</feature>
<dbReference type="PROSITE" id="PS50893">
    <property type="entry name" value="ABC_TRANSPORTER_2"/>
    <property type="match status" value="2"/>
</dbReference>
<dbReference type="FunFam" id="3.40.50.300:FF:000070">
    <property type="entry name" value="Putative ABC transporter ATP-binding component"/>
    <property type="match status" value="1"/>
</dbReference>
<keyword evidence="3" id="KW-0067">ATP-binding</keyword>
<evidence type="ECO:0000313" key="5">
    <source>
        <dbReference type="EMBL" id="VAW35882.1"/>
    </source>
</evidence>
<accession>A0A3B0VAL7</accession>
<dbReference type="InterPro" id="IPR051309">
    <property type="entry name" value="ABCF_ATPase"/>
</dbReference>
<evidence type="ECO:0000259" key="4">
    <source>
        <dbReference type="PROSITE" id="PS50893"/>
    </source>
</evidence>
<feature type="domain" description="ABC transporter" evidence="4">
    <location>
        <begin position="345"/>
        <end position="561"/>
    </location>
</feature>
<dbReference type="PANTHER" id="PTHR42855:SF2">
    <property type="entry name" value="DRUG RESISTANCE ABC TRANSPORTER,ATP-BINDING PROTEIN"/>
    <property type="match status" value="1"/>
</dbReference>
<dbReference type="AlphaFoldDB" id="A0A3B0VAL7"/>
<evidence type="ECO:0000256" key="1">
    <source>
        <dbReference type="ARBA" id="ARBA00022737"/>
    </source>
</evidence>
<dbReference type="InterPro" id="IPR003439">
    <property type="entry name" value="ABC_transporter-like_ATP-bd"/>
</dbReference>
<keyword evidence="2" id="KW-0547">Nucleotide-binding</keyword>
<dbReference type="GO" id="GO:0016887">
    <property type="term" value="F:ATP hydrolysis activity"/>
    <property type="evidence" value="ECO:0007669"/>
    <property type="project" value="InterPro"/>
</dbReference>
<protein>
    <submittedName>
        <fullName evidence="5">Bis-ABC ATPase YbiT</fullName>
    </submittedName>
</protein>
<dbReference type="CDD" id="cd03221">
    <property type="entry name" value="ABCF_EF-3"/>
    <property type="match status" value="2"/>
</dbReference>
<dbReference type="SUPFAM" id="SSF52540">
    <property type="entry name" value="P-loop containing nucleoside triphosphate hydrolases"/>
    <property type="match status" value="2"/>
</dbReference>
<dbReference type="PANTHER" id="PTHR42855">
    <property type="entry name" value="ABC TRANSPORTER ATP-BINDING SUBUNIT"/>
    <property type="match status" value="1"/>
</dbReference>
<dbReference type="SMART" id="SM00382">
    <property type="entry name" value="AAA"/>
    <property type="match status" value="2"/>
</dbReference>
<dbReference type="InterPro" id="IPR027417">
    <property type="entry name" value="P-loop_NTPase"/>
</dbReference>
<sequence length="571" mass="64461">RHKIHLLFFICFICFIFFIIRIPPSMITAANISLAYGKRIIFKDVNIKFTPGNCYGLIGANGAGKSTFLKIMAGKLEPDHGNISKGPRERIAMLNQDQFAFDDYTVFNTVIMGHKKLYKIMAERELLYAKADFNEEDGIRSGELEAEFGEINGYEAESEAAVLLNGLGVPEDMRQKKMRELDGSDKVRVLLAQALFGNPDILLLDEPTNHLDLKTINWLEYFLSRFQNTVIIVSHDRHFLNQVCTHMADIDYGKIQVYVGNYDFWYQASNLRFHQKETESKKAKAKAEELKEFIRRFSSNASKAKQATSRKKLLEKLTIDEMPVSSRKYPYIVFNSERPCGDIILEIDQLSKEIDGITMFKDLSLTVNKGDKIAFVGPNSLAKTTLFQILTGELEADQGSFRWGITISNAYFPKENNAYFDNDELDLVGWLRQYASPKEHESFIRGFLGKMLFSGEEAMKKTAVLSGGERVRCMLSRMMLSGANALLFDEPTNHLDLESITSLNNALTAFPEVILFASHDHQIVSTVANRIIEITPAGITDVMMDFDTYLAMKEAENSSSKAGNYIAGQAA</sequence>
<dbReference type="InterPro" id="IPR032781">
    <property type="entry name" value="ABC_tran_Xtn"/>
</dbReference>
<feature type="non-terminal residue" evidence="5">
    <location>
        <position position="1"/>
    </location>
</feature>
<keyword evidence="1" id="KW-0677">Repeat</keyword>
<organism evidence="5">
    <name type="scientific">hydrothermal vent metagenome</name>
    <dbReference type="NCBI Taxonomy" id="652676"/>
    <lineage>
        <taxon>unclassified sequences</taxon>
        <taxon>metagenomes</taxon>
        <taxon>ecological metagenomes</taxon>
    </lineage>
</organism>
<dbReference type="Pfam" id="PF00005">
    <property type="entry name" value="ABC_tran"/>
    <property type="match status" value="2"/>
</dbReference>
<dbReference type="FunFam" id="3.40.50.300:FF:000011">
    <property type="entry name" value="Putative ABC transporter ATP-binding component"/>
    <property type="match status" value="1"/>
</dbReference>
<dbReference type="EMBL" id="UOEX01000146">
    <property type="protein sequence ID" value="VAW35882.1"/>
    <property type="molecule type" value="Genomic_DNA"/>
</dbReference>